<accession>A0A396IGR2</accession>
<proteinExistence type="predicted"/>
<name>A0A396IGR2_MEDTR</name>
<reference evidence="1" key="1">
    <citation type="journal article" date="2018" name="Nat. Plants">
        <title>Whole-genome landscape of Medicago truncatula symbiotic genes.</title>
        <authorList>
            <person name="Pecrix Y."/>
            <person name="Gamas P."/>
            <person name="Carrere S."/>
        </authorList>
    </citation>
    <scope>NUCLEOTIDE SEQUENCE</scope>
    <source>
        <tissue evidence="1">Leaves</tissue>
    </source>
</reference>
<comment type="caution">
    <text evidence="1">The sequence shown here is derived from an EMBL/GenBank/DDBJ whole genome shotgun (WGS) entry which is preliminary data.</text>
</comment>
<protein>
    <submittedName>
        <fullName evidence="1">Uncharacterized protein</fullName>
    </submittedName>
</protein>
<dbReference type="Gramene" id="rna27593">
    <property type="protein sequence ID" value="RHN64742.1"/>
    <property type="gene ID" value="gene27593"/>
</dbReference>
<dbReference type="Proteomes" id="UP000265566">
    <property type="component" value="Chromosome 4"/>
</dbReference>
<gene>
    <name evidence="1" type="ORF">MtrunA17_Chr4g0072391</name>
</gene>
<sequence length="64" mass="6870">MSSLVGNKLRSISSLSTRNWSAERESLIPVSSTKTLAASIAFIPIILALRGHSKVLLYLASIIS</sequence>
<dbReference type="EMBL" id="PSQE01000004">
    <property type="protein sequence ID" value="RHN64742.1"/>
    <property type="molecule type" value="Genomic_DNA"/>
</dbReference>
<dbReference type="AlphaFoldDB" id="A0A396IGR2"/>
<organism evidence="1">
    <name type="scientific">Medicago truncatula</name>
    <name type="common">Barrel medic</name>
    <name type="synonym">Medicago tribuloides</name>
    <dbReference type="NCBI Taxonomy" id="3880"/>
    <lineage>
        <taxon>Eukaryota</taxon>
        <taxon>Viridiplantae</taxon>
        <taxon>Streptophyta</taxon>
        <taxon>Embryophyta</taxon>
        <taxon>Tracheophyta</taxon>
        <taxon>Spermatophyta</taxon>
        <taxon>Magnoliopsida</taxon>
        <taxon>eudicotyledons</taxon>
        <taxon>Gunneridae</taxon>
        <taxon>Pentapetalae</taxon>
        <taxon>rosids</taxon>
        <taxon>fabids</taxon>
        <taxon>Fabales</taxon>
        <taxon>Fabaceae</taxon>
        <taxon>Papilionoideae</taxon>
        <taxon>50 kb inversion clade</taxon>
        <taxon>NPAAA clade</taxon>
        <taxon>Hologalegina</taxon>
        <taxon>IRL clade</taxon>
        <taxon>Trifolieae</taxon>
        <taxon>Medicago</taxon>
    </lineage>
</organism>
<evidence type="ECO:0000313" key="1">
    <source>
        <dbReference type="EMBL" id="RHN64742.1"/>
    </source>
</evidence>